<dbReference type="PROSITE" id="PS50011">
    <property type="entry name" value="PROTEIN_KINASE_DOM"/>
    <property type="match status" value="2"/>
</dbReference>
<feature type="domain" description="Protein kinase" evidence="19">
    <location>
        <begin position="1001"/>
        <end position="1256"/>
    </location>
</feature>
<sequence length="1303" mass="146882">MEMLKLFTNAYPTTSSLPIAVMSPVLISSFQLSHPTPPEPTDSSVLLSSPRYSHQNFDTIRAATNNFSEESRVVEGGFGVVYKGRLENGQEIAVKRLSRGSLQVSEEFNIEIIQIDETQKNTRRIAGTYGYMFPEYAMYGNFSIKSDVYSYEVLLLEIISGKKNHTFSLLGIGEDMSTYAWKLWNDGTPLEILESGLRDKCSRDMVIRCIHIALLCVHDDPVQTPSMASIVLILNRENKVSRVSIVAIVVPIAITVSIILVFVGWWLLHRRAKKKYTAVKEDSVIDQMSTAESLQFDFKTINDATNNFSEENRLGEGGFGAVYKGMLDNGQEIAVKRLSRRSLQGSEEFKNEVMVVSKLQHRNLVRLLGFCLEGEEKILIYEYIPNKSLDYFLFGFLIITIRCADSKRRQELDWLSRYKIINGIARGILYLHEDSRLRIIHRDLKASNVLLDDNMHPKISDFGIARIIQVADQNNQANITNRIVGTYGYMSPEYAMYGNFSTKSDVYSFGVLILEIISGKKNSTFYLSELAEDILTYAWKLWKEEMALELSDPSLETRYSKDEVLRCIHIGLLCVQDDPSRRPSMASIVLMLNTYSVPLPLPEEPTIFMHNTDNAIVINSDQLATNLFISSTNEISITEPTFFKLQYNSFTMLNLLTFIFLLNLLTHGNAQNEASYPYRRCLTGNFTQNSTYQANLNLLFSTLSTNGPPTNRFFNTSVGRSPNDTVYGLFQCRGDVTNATCRTFLATATRDAERLYCPLAKGAVIWYDEIIFRYSDQPFFSIITSTPNLRLLNLVNIDGDKARFNQLVMSTLRATAALAASSMDELFATQMANFTQDRNIYTLAQCTGDLSNTDCGECLRQATNEIPNCCTDKQGGRVLLPSCIVRYEVYSFYETSIPPPATPTPISTIPSRPLLPSSPPPGERRSSTVLIVAIVAPITVSILLFVMGCCFLRQRAKKRDSAVKEDTKFGYDLFCAVVDEMTTSDSLQFDFKTIEAATNKFSEENRLGEGGFGAVFKGRLDNGQEIAVKRLSRGSLQGSEEFKNEVMLVAKLQHRNLVRLLGFCLEDQEGQKQLDWLKRYKIINGIARGILYLHEDSRLRIIHRDLKASNILLDGDMNAKISDFGMARIIQMDQSQGNYTSRIVGTYGYMSPEYAMHGNFSMKSDIYSFGVLVLEIISGRKNNTFYLSDLAEDILTYAWALWKDGIPLELLDPMLKDNYSRNEVLRCIHIALLCVQEDPNSRPSMASIVLMLNSYSVTLPIPKEPALFVRSKDNGNTIGSDHSSNKSTKCSVNETSLSELHPR</sequence>
<evidence type="ECO:0000256" key="8">
    <source>
        <dbReference type="ARBA" id="ARBA00022777"/>
    </source>
</evidence>
<dbReference type="PANTHER" id="PTHR27002">
    <property type="entry name" value="RECEPTOR-LIKE SERINE/THREONINE-PROTEIN KINASE SD1-8"/>
    <property type="match status" value="1"/>
</dbReference>
<dbReference type="GO" id="GO:0005886">
    <property type="term" value="C:plasma membrane"/>
    <property type="evidence" value="ECO:0007669"/>
    <property type="project" value="TreeGrafter"/>
</dbReference>
<keyword evidence="8 21" id="KW-0418">Kinase</keyword>
<dbReference type="FunFam" id="1.10.510.10:FF:000129">
    <property type="entry name" value="cysteine-rich receptor-like protein kinase 10"/>
    <property type="match status" value="2"/>
</dbReference>
<evidence type="ECO:0000256" key="6">
    <source>
        <dbReference type="ARBA" id="ARBA00022737"/>
    </source>
</evidence>
<evidence type="ECO:0000259" key="19">
    <source>
        <dbReference type="PROSITE" id="PS50011"/>
    </source>
</evidence>
<evidence type="ECO:0000256" key="12">
    <source>
        <dbReference type="ARBA" id="ARBA00023170"/>
    </source>
</evidence>
<dbReference type="InterPro" id="IPR038408">
    <property type="entry name" value="GNK2_sf"/>
</dbReference>
<evidence type="ECO:0000256" key="1">
    <source>
        <dbReference type="ARBA" id="ARBA00004167"/>
    </source>
</evidence>
<dbReference type="GO" id="GO:0042742">
    <property type="term" value="P:defense response to bacterium"/>
    <property type="evidence" value="ECO:0007669"/>
    <property type="project" value="TreeGrafter"/>
</dbReference>
<evidence type="ECO:0000256" key="17">
    <source>
        <dbReference type="SAM" id="MobiDB-lite"/>
    </source>
</evidence>
<dbReference type="InterPro" id="IPR000719">
    <property type="entry name" value="Prot_kinase_dom"/>
</dbReference>
<dbReference type="CDD" id="cd14066">
    <property type="entry name" value="STKc_IRAK"/>
    <property type="match status" value="1"/>
</dbReference>
<organism evidence="21 22">
    <name type="scientific">Cucumis melo var. makuwa</name>
    <name type="common">Oriental melon</name>
    <dbReference type="NCBI Taxonomy" id="1194695"/>
    <lineage>
        <taxon>Eukaryota</taxon>
        <taxon>Viridiplantae</taxon>
        <taxon>Streptophyta</taxon>
        <taxon>Embryophyta</taxon>
        <taxon>Tracheophyta</taxon>
        <taxon>Spermatophyta</taxon>
        <taxon>Magnoliopsida</taxon>
        <taxon>eudicotyledons</taxon>
        <taxon>Gunneridae</taxon>
        <taxon>Pentapetalae</taxon>
        <taxon>rosids</taxon>
        <taxon>fabids</taxon>
        <taxon>Cucurbitales</taxon>
        <taxon>Cucurbitaceae</taxon>
        <taxon>Benincaseae</taxon>
        <taxon>Cucumis</taxon>
    </lineage>
</organism>
<evidence type="ECO:0000256" key="11">
    <source>
        <dbReference type="ARBA" id="ARBA00023136"/>
    </source>
</evidence>
<dbReference type="InterPro" id="IPR017441">
    <property type="entry name" value="Protein_kinase_ATP_BS"/>
</dbReference>
<evidence type="ECO:0000256" key="16">
    <source>
        <dbReference type="PROSITE-ProRule" id="PRU10141"/>
    </source>
</evidence>
<dbReference type="Proteomes" id="UP000321947">
    <property type="component" value="Unassembled WGS sequence"/>
</dbReference>
<evidence type="ECO:0000256" key="2">
    <source>
        <dbReference type="ARBA" id="ARBA00022527"/>
    </source>
</evidence>
<comment type="catalytic activity">
    <reaction evidence="15">
        <text>L-threonyl-[protein] + ATP = O-phospho-L-threonyl-[protein] + ADP + H(+)</text>
        <dbReference type="Rhea" id="RHEA:46608"/>
        <dbReference type="Rhea" id="RHEA-COMP:11060"/>
        <dbReference type="Rhea" id="RHEA-COMP:11605"/>
        <dbReference type="ChEBI" id="CHEBI:15378"/>
        <dbReference type="ChEBI" id="CHEBI:30013"/>
        <dbReference type="ChEBI" id="CHEBI:30616"/>
        <dbReference type="ChEBI" id="CHEBI:61977"/>
        <dbReference type="ChEBI" id="CHEBI:456216"/>
    </reaction>
</comment>
<evidence type="ECO:0000256" key="3">
    <source>
        <dbReference type="ARBA" id="ARBA00022679"/>
    </source>
</evidence>
<dbReference type="Gene3D" id="3.30.200.20">
    <property type="entry name" value="Phosphorylase Kinase, domain 1"/>
    <property type="match status" value="2"/>
</dbReference>
<gene>
    <name evidence="21" type="ORF">E5676_scaffold248G006080</name>
</gene>
<comment type="caution">
    <text evidence="21">The sequence shown here is derived from an EMBL/GenBank/DDBJ whole genome shotgun (WGS) entry which is preliminary data.</text>
</comment>
<dbReference type="PANTHER" id="PTHR27002:SF1050">
    <property type="entry name" value="CYSTEINE-RICH RECEPTOR-LIKE PROTEIN KINASE 5"/>
    <property type="match status" value="1"/>
</dbReference>
<dbReference type="InterPro" id="IPR008271">
    <property type="entry name" value="Ser/Thr_kinase_AS"/>
</dbReference>
<dbReference type="FunFam" id="3.30.200.20:FF:000142">
    <property type="entry name" value="Cysteine-rich receptor-like protein kinase 10"/>
    <property type="match status" value="2"/>
</dbReference>
<keyword evidence="2" id="KW-0723">Serine/threonine-protein kinase</keyword>
<comment type="catalytic activity">
    <reaction evidence="14">
        <text>L-seryl-[protein] + ATP = O-phospho-L-seryl-[protein] + ADP + H(+)</text>
        <dbReference type="Rhea" id="RHEA:17989"/>
        <dbReference type="Rhea" id="RHEA-COMP:9863"/>
        <dbReference type="Rhea" id="RHEA-COMP:11604"/>
        <dbReference type="ChEBI" id="CHEBI:15378"/>
        <dbReference type="ChEBI" id="CHEBI:29999"/>
        <dbReference type="ChEBI" id="CHEBI:30616"/>
        <dbReference type="ChEBI" id="CHEBI:83421"/>
        <dbReference type="ChEBI" id="CHEBI:456216"/>
    </reaction>
</comment>
<dbReference type="InterPro" id="IPR011009">
    <property type="entry name" value="Kinase-like_dom_sf"/>
</dbReference>
<dbReference type="GO" id="GO:0005524">
    <property type="term" value="F:ATP binding"/>
    <property type="evidence" value="ECO:0007669"/>
    <property type="project" value="UniProtKB-UniRule"/>
</dbReference>
<dbReference type="CDD" id="cd23509">
    <property type="entry name" value="Gnk2-like"/>
    <property type="match status" value="2"/>
</dbReference>
<keyword evidence="6" id="KW-0677">Repeat</keyword>
<evidence type="ECO:0000256" key="7">
    <source>
        <dbReference type="ARBA" id="ARBA00022741"/>
    </source>
</evidence>
<name>A0A5D3BHV8_CUCMM</name>
<feature type="transmembrane region" description="Helical" evidence="18">
    <location>
        <begin position="245"/>
        <end position="268"/>
    </location>
</feature>
<evidence type="ECO:0000256" key="9">
    <source>
        <dbReference type="ARBA" id="ARBA00022840"/>
    </source>
</evidence>
<keyword evidence="10 18" id="KW-1133">Transmembrane helix</keyword>
<dbReference type="Pfam" id="PF01657">
    <property type="entry name" value="Stress-antifung"/>
    <property type="match status" value="2"/>
</dbReference>
<evidence type="ECO:0000256" key="15">
    <source>
        <dbReference type="ARBA" id="ARBA00047951"/>
    </source>
</evidence>
<evidence type="ECO:0000313" key="22">
    <source>
        <dbReference type="Proteomes" id="UP000321947"/>
    </source>
</evidence>
<keyword evidence="9 16" id="KW-0067">ATP-binding</keyword>
<keyword evidence="4 18" id="KW-0812">Transmembrane</keyword>
<feature type="domain" description="Protein kinase" evidence="19">
    <location>
        <begin position="308"/>
        <end position="596"/>
    </location>
</feature>
<dbReference type="PROSITE" id="PS00107">
    <property type="entry name" value="PROTEIN_KINASE_ATP"/>
    <property type="match status" value="2"/>
</dbReference>
<dbReference type="EMBL" id="SSTD01017768">
    <property type="protein sequence ID" value="TYJ99390.1"/>
    <property type="molecule type" value="Genomic_DNA"/>
</dbReference>
<dbReference type="SMART" id="SM00220">
    <property type="entry name" value="S_TKc"/>
    <property type="match status" value="2"/>
</dbReference>
<keyword evidence="5" id="KW-0732">Signal</keyword>
<evidence type="ECO:0000256" key="10">
    <source>
        <dbReference type="ARBA" id="ARBA00022989"/>
    </source>
</evidence>
<comment type="subcellular location">
    <subcellularLocation>
        <location evidence="1">Membrane</location>
        <topology evidence="1">Single-pass membrane protein</topology>
    </subcellularLocation>
</comment>
<keyword evidence="13" id="KW-0325">Glycoprotein</keyword>
<evidence type="ECO:0000256" key="18">
    <source>
        <dbReference type="SAM" id="Phobius"/>
    </source>
</evidence>
<dbReference type="PROSITE" id="PS51473">
    <property type="entry name" value="GNK2"/>
    <property type="match status" value="2"/>
</dbReference>
<dbReference type="Gene3D" id="1.10.510.10">
    <property type="entry name" value="Transferase(Phosphotransferase) domain 1"/>
    <property type="match status" value="4"/>
</dbReference>
<feature type="binding site" evidence="16">
    <location>
        <position position="1029"/>
    </location>
    <ligand>
        <name>ATP</name>
        <dbReference type="ChEBI" id="CHEBI:30616"/>
    </ligand>
</feature>
<feature type="transmembrane region" description="Helical" evidence="18">
    <location>
        <begin position="929"/>
        <end position="952"/>
    </location>
</feature>
<dbReference type="InterPro" id="IPR002902">
    <property type="entry name" value="GNK2"/>
</dbReference>
<keyword evidence="3" id="KW-0808">Transferase</keyword>
<dbReference type="SUPFAM" id="SSF56112">
    <property type="entry name" value="Protein kinase-like (PK-like)"/>
    <property type="match status" value="3"/>
</dbReference>
<keyword evidence="7 16" id="KW-0547">Nucleotide-binding</keyword>
<protein>
    <submittedName>
        <fullName evidence="21">Cysteine-rich receptor-like protein kinase 10</fullName>
    </submittedName>
</protein>
<feature type="domain" description="Gnk2-homologous" evidence="20">
    <location>
        <begin position="785"/>
        <end position="892"/>
    </location>
</feature>
<dbReference type="GO" id="GO:0004674">
    <property type="term" value="F:protein serine/threonine kinase activity"/>
    <property type="evidence" value="ECO:0007669"/>
    <property type="project" value="UniProtKB-KW"/>
</dbReference>
<keyword evidence="11 18" id="KW-0472">Membrane</keyword>
<dbReference type="PROSITE" id="PS00108">
    <property type="entry name" value="PROTEIN_KINASE_ST"/>
    <property type="match status" value="2"/>
</dbReference>
<dbReference type="InterPro" id="IPR001245">
    <property type="entry name" value="Ser-Thr/Tyr_kinase_cat_dom"/>
</dbReference>
<feature type="compositionally biased region" description="Low complexity" evidence="17">
    <location>
        <begin position="904"/>
        <end position="915"/>
    </location>
</feature>
<feature type="domain" description="Gnk2-homologous" evidence="20">
    <location>
        <begin position="674"/>
        <end position="779"/>
    </location>
</feature>
<feature type="binding site" evidence="16">
    <location>
        <position position="336"/>
    </location>
    <ligand>
        <name>ATP</name>
        <dbReference type="ChEBI" id="CHEBI:30616"/>
    </ligand>
</feature>
<evidence type="ECO:0000256" key="5">
    <source>
        <dbReference type="ARBA" id="ARBA00022729"/>
    </source>
</evidence>
<dbReference type="Pfam" id="PF07714">
    <property type="entry name" value="PK_Tyr_Ser-Thr"/>
    <property type="match status" value="3"/>
</dbReference>
<reference evidence="21 22" key="1">
    <citation type="submission" date="2019-08" db="EMBL/GenBank/DDBJ databases">
        <title>Draft genome sequences of two oriental melons (Cucumis melo L. var makuwa).</title>
        <authorList>
            <person name="Kwon S.-Y."/>
        </authorList>
    </citation>
    <scope>NUCLEOTIDE SEQUENCE [LARGE SCALE GENOMIC DNA]</scope>
    <source>
        <strain evidence="22">cv. Chang Bougi</strain>
        <tissue evidence="21">Leaf</tissue>
    </source>
</reference>
<accession>A0A5D3BHV8</accession>
<evidence type="ECO:0000256" key="4">
    <source>
        <dbReference type="ARBA" id="ARBA00022692"/>
    </source>
</evidence>
<evidence type="ECO:0000256" key="13">
    <source>
        <dbReference type="ARBA" id="ARBA00023180"/>
    </source>
</evidence>
<feature type="region of interest" description="Disordered" evidence="17">
    <location>
        <begin position="902"/>
        <end position="921"/>
    </location>
</feature>
<proteinExistence type="predicted"/>
<feature type="region of interest" description="Disordered" evidence="17">
    <location>
        <begin position="1278"/>
        <end position="1303"/>
    </location>
</feature>
<dbReference type="Gene3D" id="3.30.430.20">
    <property type="entry name" value="Gnk2 domain, C-X8-C-X2-C motif"/>
    <property type="match status" value="2"/>
</dbReference>
<dbReference type="FunFam" id="3.30.430.20:FF:000012">
    <property type="entry name" value="Cysteine-rich receptor-like protein kinase 25"/>
    <property type="match status" value="1"/>
</dbReference>
<evidence type="ECO:0000259" key="20">
    <source>
        <dbReference type="PROSITE" id="PS51473"/>
    </source>
</evidence>
<evidence type="ECO:0000313" key="21">
    <source>
        <dbReference type="EMBL" id="TYJ99390.1"/>
    </source>
</evidence>
<evidence type="ECO:0000256" key="14">
    <source>
        <dbReference type="ARBA" id="ARBA00047558"/>
    </source>
</evidence>
<keyword evidence="12 21" id="KW-0675">Receptor</keyword>